<accession>A0A091C834</accession>
<reference evidence="1 2" key="1">
    <citation type="submission" date="2014-08" db="EMBL/GenBank/DDBJ databases">
        <title>Genome sequence of Tetragenococcus muriaticus.</title>
        <authorList>
            <person name="Chuea-nongthon C."/>
            <person name="Rodtong S."/>
            <person name="Yongsawatdigul J."/>
            <person name="Steele J.L."/>
            <person name="Liu X.-y."/>
            <person name="Speers J."/>
            <person name="Glasner J.D."/>
            <person name="Neeno-Eckwall E.C."/>
        </authorList>
    </citation>
    <scope>NUCLEOTIDE SEQUENCE [LARGE SCALE GENOMIC DNA]</scope>
    <source>
        <strain evidence="1 2">PMC-11-5</strain>
    </source>
</reference>
<evidence type="ECO:0000313" key="2">
    <source>
        <dbReference type="Proteomes" id="UP000029380"/>
    </source>
</evidence>
<comment type="caution">
    <text evidence="1">The sequence shown here is derived from an EMBL/GenBank/DDBJ whole genome shotgun (WGS) entry which is preliminary data.</text>
</comment>
<dbReference type="EMBL" id="JPVU01000059">
    <property type="protein sequence ID" value="KFN93129.1"/>
    <property type="molecule type" value="Genomic_DNA"/>
</dbReference>
<sequence length="40" mass="4968">MSEELDYSVNKRRKHGNETYMKHKLLRKDFIAFEFNHPAW</sequence>
<protein>
    <submittedName>
        <fullName evidence="1">Uncharacterized protein</fullName>
    </submittedName>
</protein>
<evidence type="ECO:0000313" key="1">
    <source>
        <dbReference type="EMBL" id="KFN93129.1"/>
    </source>
</evidence>
<proteinExistence type="predicted"/>
<organism evidence="1 2">
    <name type="scientific">Tetragenococcus muriaticus PMC-11-5</name>
    <dbReference type="NCBI Taxonomy" id="1302649"/>
    <lineage>
        <taxon>Bacteria</taxon>
        <taxon>Bacillati</taxon>
        <taxon>Bacillota</taxon>
        <taxon>Bacilli</taxon>
        <taxon>Lactobacillales</taxon>
        <taxon>Enterococcaceae</taxon>
        <taxon>Tetragenococcus</taxon>
    </lineage>
</organism>
<gene>
    <name evidence="1" type="ORF">TMUPMC115_0605</name>
</gene>
<name>A0A091C834_9ENTE</name>
<dbReference type="PATRIC" id="fig|1302649.3.peg.612"/>
<dbReference type="Proteomes" id="UP000029380">
    <property type="component" value="Unassembled WGS sequence"/>
</dbReference>
<dbReference type="AlphaFoldDB" id="A0A091C834"/>